<feature type="signal peptide" evidence="3">
    <location>
        <begin position="1"/>
        <end position="17"/>
    </location>
</feature>
<feature type="compositionally biased region" description="Polar residues" evidence="1">
    <location>
        <begin position="391"/>
        <end position="403"/>
    </location>
</feature>
<feature type="region of interest" description="Disordered" evidence="1">
    <location>
        <begin position="375"/>
        <end position="452"/>
    </location>
</feature>
<feature type="compositionally biased region" description="Low complexity" evidence="1">
    <location>
        <begin position="90"/>
        <end position="110"/>
    </location>
</feature>
<dbReference type="Proteomes" id="UP001147653">
    <property type="component" value="Unassembled WGS sequence"/>
</dbReference>
<feature type="region of interest" description="Disordered" evidence="1">
    <location>
        <begin position="327"/>
        <end position="363"/>
    </location>
</feature>
<feature type="non-terminal residue" evidence="4">
    <location>
        <position position="1"/>
    </location>
</feature>
<comment type="caution">
    <text evidence="4">The sequence shown here is derived from an EMBL/GenBank/DDBJ whole genome shotgun (WGS) entry which is preliminary data.</text>
</comment>
<evidence type="ECO:0000256" key="3">
    <source>
        <dbReference type="SAM" id="SignalP"/>
    </source>
</evidence>
<feature type="compositionally biased region" description="Pro residues" evidence="1">
    <location>
        <begin position="34"/>
        <end position="46"/>
    </location>
</feature>
<evidence type="ECO:0000313" key="4">
    <source>
        <dbReference type="EMBL" id="MDA0185809.1"/>
    </source>
</evidence>
<proteinExistence type="predicted"/>
<sequence length="452" mass="44295">GAAALAGAAAAPASASAVEPLPAGAADTMMPSKATPPPAPPKPPKASKPKSSGGGDRPGWLIPVAIGGAAVVAVIAAIALAGGGGDDPKTVASTPTATPAATEAPTVPVSANGIGLSVPAGWSDGATADIPGFSDSKVTMAGPKGGTIVFGLADETAANPTLLADGLRGDTEPTKEVVDLDGGVQAAKYAALPIGPQTGDVFAVPTDKGIATLACIAEGDTCATIAASMKLEGSKPFPVGPSEKYQTSVEKILGRLDKAEKSAARDLNNAGKRTTQVSATGRLASAYASASRSVRKLNVSPADEGANAQLAAALKSIGADFKKAASEGRAKDRNGFRKAGAAAAGGSKDIESALGGLGDAGYDLSSKTLGRAAAVTKLPTLKKDKVKKQAVPSNSGESTTGSVPETSTDSNSTPPPTNNITPRQTNPTPQNNKPAPKKDNGGGDSLSGGGEG</sequence>
<dbReference type="EMBL" id="JAPDDP010000157">
    <property type="protein sequence ID" value="MDA0185809.1"/>
    <property type="molecule type" value="Genomic_DNA"/>
</dbReference>
<organism evidence="4 5">
    <name type="scientific">Solirubrobacter phytolaccae</name>
    <dbReference type="NCBI Taxonomy" id="1404360"/>
    <lineage>
        <taxon>Bacteria</taxon>
        <taxon>Bacillati</taxon>
        <taxon>Actinomycetota</taxon>
        <taxon>Thermoleophilia</taxon>
        <taxon>Solirubrobacterales</taxon>
        <taxon>Solirubrobacteraceae</taxon>
        <taxon>Solirubrobacter</taxon>
    </lineage>
</organism>
<evidence type="ECO:0000256" key="1">
    <source>
        <dbReference type="SAM" id="MobiDB-lite"/>
    </source>
</evidence>
<feature type="compositionally biased region" description="Low complexity" evidence="1">
    <location>
        <begin position="404"/>
        <end position="434"/>
    </location>
</feature>
<feature type="region of interest" description="Disordered" evidence="1">
    <location>
        <begin position="1"/>
        <end position="59"/>
    </location>
</feature>
<gene>
    <name evidence="4" type="ORF">OJ997_36230</name>
</gene>
<feature type="compositionally biased region" description="Low complexity" evidence="1">
    <location>
        <begin position="1"/>
        <end position="23"/>
    </location>
</feature>
<keyword evidence="3" id="KW-0732">Signal</keyword>
<feature type="chain" id="PRO_5040961568" evidence="3">
    <location>
        <begin position="18"/>
        <end position="452"/>
    </location>
</feature>
<reference evidence="4" key="1">
    <citation type="submission" date="2022-10" db="EMBL/GenBank/DDBJ databases">
        <title>The WGS of Solirubrobacter phytolaccae KCTC 29190.</title>
        <authorList>
            <person name="Jiang Z."/>
        </authorList>
    </citation>
    <scope>NUCLEOTIDE SEQUENCE</scope>
    <source>
        <strain evidence="4">KCTC 29190</strain>
    </source>
</reference>
<protein>
    <submittedName>
        <fullName evidence="4">Uncharacterized protein</fullName>
    </submittedName>
</protein>
<dbReference type="AlphaFoldDB" id="A0A9X3SBQ1"/>
<keyword evidence="2" id="KW-0472">Membrane</keyword>
<accession>A0A9X3SBQ1</accession>
<keyword evidence="5" id="KW-1185">Reference proteome</keyword>
<feature type="region of interest" description="Disordered" evidence="1">
    <location>
        <begin position="84"/>
        <end position="110"/>
    </location>
</feature>
<evidence type="ECO:0000313" key="5">
    <source>
        <dbReference type="Proteomes" id="UP001147653"/>
    </source>
</evidence>
<name>A0A9X3SBQ1_9ACTN</name>
<keyword evidence="2" id="KW-1133">Transmembrane helix</keyword>
<feature type="compositionally biased region" description="Gly residues" evidence="1">
    <location>
        <begin position="442"/>
        <end position="452"/>
    </location>
</feature>
<feature type="transmembrane region" description="Helical" evidence="2">
    <location>
        <begin position="60"/>
        <end position="81"/>
    </location>
</feature>
<keyword evidence="2" id="KW-0812">Transmembrane</keyword>
<evidence type="ECO:0000256" key="2">
    <source>
        <dbReference type="SAM" id="Phobius"/>
    </source>
</evidence>